<dbReference type="InterPro" id="IPR015422">
    <property type="entry name" value="PyrdxlP-dep_Trfase_small"/>
</dbReference>
<dbReference type="InterPro" id="IPR049704">
    <property type="entry name" value="Aminotrans_3_PPA_site"/>
</dbReference>
<keyword evidence="9 16" id="KW-0663">Pyridoxal phosphate</keyword>
<dbReference type="GO" id="GO:0047298">
    <property type="term" value="F:(S)-3-amino-2-methylpropionate transaminase activity"/>
    <property type="evidence" value="ECO:0007669"/>
    <property type="project" value="UniProtKB-EC"/>
</dbReference>
<organism evidence="17 18">
    <name type="scientific">Clostridium magnum DSM 2767</name>
    <dbReference type="NCBI Taxonomy" id="1121326"/>
    <lineage>
        <taxon>Bacteria</taxon>
        <taxon>Bacillati</taxon>
        <taxon>Bacillota</taxon>
        <taxon>Clostridia</taxon>
        <taxon>Eubacteriales</taxon>
        <taxon>Clostridiaceae</taxon>
        <taxon>Clostridium</taxon>
    </lineage>
</organism>
<dbReference type="Gene3D" id="3.90.1150.10">
    <property type="entry name" value="Aspartate Aminotransferase, domain 1"/>
    <property type="match status" value="1"/>
</dbReference>
<dbReference type="NCBIfam" id="TIGR00700">
    <property type="entry name" value="GABAtrnsam"/>
    <property type="match status" value="1"/>
</dbReference>
<keyword evidence="18" id="KW-1185">Reference proteome</keyword>
<comment type="caution">
    <text evidence="17">The sequence shown here is derived from an EMBL/GenBank/DDBJ whole genome shotgun (WGS) entry which is preliminary data.</text>
</comment>
<evidence type="ECO:0000256" key="7">
    <source>
        <dbReference type="ARBA" id="ARBA00022576"/>
    </source>
</evidence>
<evidence type="ECO:0000256" key="9">
    <source>
        <dbReference type="ARBA" id="ARBA00022898"/>
    </source>
</evidence>
<evidence type="ECO:0000256" key="16">
    <source>
        <dbReference type="RuleBase" id="RU003560"/>
    </source>
</evidence>
<dbReference type="InterPro" id="IPR015421">
    <property type="entry name" value="PyrdxlP-dep_Trfase_major"/>
</dbReference>
<evidence type="ECO:0000256" key="11">
    <source>
        <dbReference type="ARBA" id="ARBA00030204"/>
    </source>
</evidence>
<dbReference type="InterPro" id="IPR004632">
    <property type="entry name" value="4NH2But_aminotransferase_bac"/>
</dbReference>
<comment type="catalytic activity">
    <reaction evidence="14">
        <text>4-aminobutanoate + 2-oxoglutarate = succinate semialdehyde + L-glutamate</text>
        <dbReference type="Rhea" id="RHEA:23352"/>
        <dbReference type="ChEBI" id="CHEBI:16810"/>
        <dbReference type="ChEBI" id="CHEBI:29985"/>
        <dbReference type="ChEBI" id="CHEBI:57706"/>
        <dbReference type="ChEBI" id="CHEBI:59888"/>
        <dbReference type="EC" id="2.6.1.19"/>
    </reaction>
</comment>
<dbReference type="GO" id="GO:0030170">
    <property type="term" value="F:pyridoxal phosphate binding"/>
    <property type="evidence" value="ECO:0007669"/>
    <property type="project" value="InterPro"/>
</dbReference>
<dbReference type="SUPFAM" id="SSF53383">
    <property type="entry name" value="PLP-dependent transferases"/>
    <property type="match status" value="1"/>
</dbReference>
<dbReference type="PANTHER" id="PTHR11986">
    <property type="entry name" value="AMINOTRANSFERASE CLASS III"/>
    <property type="match status" value="1"/>
</dbReference>
<name>A0A161WRH1_9CLOT</name>
<comment type="catalytic activity">
    <reaction evidence="1">
        <text>(S)-3-amino-2-methylpropanoate + 2-oxoglutarate = 2-methyl-3-oxopropanoate + L-glutamate</text>
        <dbReference type="Rhea" id="RHEA:13993"/>
        <dbReference type="ChEBI" id="CHEBI:16810"/>
        <dbReference type="ChEBI" id="CHEBI:29985"/>
        <dbReference type="ChEBI" id="CHEBI:57700"/>
        <dbReference type="ChEBI" id="CHEBI:58655"/>
        <dbReference type="EC" id="2.6.1.22"/>
    </reaction>
</comment>
<evidence type="ECO:0000256" key="6">
    <source>
        <dbReference type="ARBA" id="ARBA00012912"/>
    </source>
</evidence>
<evidence type="ECO:0000313" key="18">
    <source>
        <dbReference type="Proteomes" id="UP000076603"/>
    </source>
</evidence>
<dbReference type="GO" id="GO:0009448">
    <property type="term" value="P:gamma-aminobutyric acid metabolic process"/>
    <property type="evidence" value="ECO:0007669"/>
    <property type="project" value="InterPro"/>
</dbReference>
<sequence length="449" mass="49641">MTELKEIKLITEIPGPKSQELLKTREKNVPSSISGQCPVFIKKGQGSLFEDVDGNVFLDFAGGIGVLNIGYCHPEVVEAVKAQAEKYFHTSINVIQYEQYIKLAEKINNLIPGKFEKKTMFVNSGAEADENAVKIARKYTNRSEIVCFTGAFHGRTLLTMTMTSKVKPYKLGFGPFAPGVHKVPFPYCYRCPHGLERETCNLHCAKQLDAFFLEQVAPEDVAAFIIEPLQGEGGFVLPPDEYIVQLRKLCDKHGILLICDEVQSGFCRTGKMFASSYWEEFGVYADIVTSAKSIAAGLPLSAVTARAEIMNSAQIGGIGGTYSGNPLATTAALKVIEIMERDNFVEKACHIGELTRTRLNEMKEKYELIGDVRGRGAMLALELVKDRTTKEPAKEETNKIVEECFQNGLVTLSCGIRGNVIRFLMPLVTTDEQLLAGLDILERAIAKYN</sequence>
<evidence type="ECO:0000256" key="15">
    <source>
        <dbReference type="ARBA" id="ARBA00050054"/>
    </source>
</evidence>
<dbReference type="InterPro" id="IPR015424">
    <property type="entry name" value="PyrdxlP-dep_Trfase"/>
</dbReference>
<gene>
    <name evidence="17" type="primary">davT</name>
    <name evidence="17" type="ORF">CLMAG_52200</name>
</gene>
<dbReference type="PROSITE" id="PS00600">
    <property type="entry name" value="AA_TRANSFER_CLASS_3"/>
    <property type="match status" value="1"/>
</dbReference>
<comment type="pathway">
    <text evidence="3">Amino-acid degradation; 4-aminobutanoate degradation.</text>
</comment>
<dbReference type="GO" id="GO:0042802">
    <property type="term" value="F:identical protein binding"/>
    <property type="evidence" value="ECO:0007669"/>
    <property type="project" value="TreeGrafter"/>
</dbReference>
<dbReference type="AlphaFoldDB" id="A0A161WRH1"/>
<reference evidence="17 18" key="1">
    <citation type="submission" date="2016-04" db="EMBL/GenBank/DDBJ databases">
        <title>Genome sequence of Clostridium magnum DSM 2767.</title>
        <authorList>
            <person name="Poehlein A."/>
            <person name="Uhlig R."/>
            <person name="Fischer R."/>
            <person name="Bahl H."/>
            <person name="Daniel R."/>
        </authorList>
    </citation>
    <scope>NUCLEOTIDE SEQUENCE [LARGE SCALE GENOMIC DNA]</scope>
    <source>
        <strain evidence="17 18">DSM 2767</strain>
    </source>
</reference>
<comment type="cofactor">
    <cofactor evidence="2">
        <name>pyridoxal 5'-phosphate</name>
        <dbReference type="ChEBI" id="CHEBI:597326"/>
    </cofactor>
</comment>
<dbReference type="OrthoDB" id="9801052at2"/>
<evidence type="ECO:0000256" key="2">
    <source>
        <dbReference type="ARBA" id="ARBA00001933"/>
    </source>
</evidence>
<dbReference type="GO" id="GO:0034386">
    <property type="term" value="F:4-aminobutyrate:2-oxoglutarate transaminase activity"/>
    <property type="evidence" value="ECO:0007669"/>
    <property type="project" value="UniProtKB-EC"/>
</dbReference>
<dbReference type="EMBL" id="LWAE01000009">
    <property type="protein sequence ID" value="KZL89318.1"/>
    <property type="molecule type" value="Genomic_DNA"/>
</dbReference>
<dbReference type="EC" id="2.6.1.22" evidence="5"/>
<evidence type="ECO:0000256" key="5">
    <source>
        <dbReference type="ARBA" id="ARBA00012876"/>
    </source>
</evidence>
<evidence type="ECO:0000256" key="8">
    <source>
        <dbReference type="ARBA" id="ARBA00022679"/>
    </source>
</evidence>
<dbReference type="Proteomes" id="UP000076603">
    <property type="component" value="Unassembled WGS sequence"/>
</dbReference>
<evidence type="ECO:0000256" key="1">
    <source>
        <dbReference type="ARBA" id="ARBA00001750"/>
    </source>
</evidence>
<protein>
    <recommendedName>
        <fullName evidence="12">(S)-3-amino-2-methylpropionate transaminase</fullName>
        <ecNumber evidence="6">2.6.1.19</ecNumber>
        <ecNumber evidence="5">2.6.1.22</ecNumber>
    </recommendedName>
    <alternativeName>
        <fullName evidence="13">GABA aminotransferase</fullName>
    </alternativeName>
    <alternativeName>
        <fullName evidence="11">Gamma-amino-N-butyrate transaminase</fullName>
    </alternativeName>
    <alternativeName>
        <fullName evidence="15">Glutamate:succinic semialdehyde transaminase</fullName>
    </alternativeName>
    <alternativeName>
        <fullName evidence="10">L-AIBAT</fullName>
    </alternativeName>
</protein>
<evidence type="ECO:0000256" key="10">
    <source>
        <dbReference type="ARBA" id="ARBA00029760"/>
    </source>
</evidence>
<evidence type="ECO:0000256" key="3">
    <source>
        <dbReference type="ARBA" id="ARBA00005176"/>
    </source>
</evidence>
<dbReference type="PATRIC" id="fig|1121326.3.peg.5279"/>
<dbReference type="InterPro" id="IPR050103">
    <property type="entry name" value="Class-III_PLP-dep_AT"/>
</dbReference>
<evidence type="ECO:0000256" key="14">
    <source>
        <dbReference type="ARBA" id="ARBA00048021"/>
    </source>
</evidence>
<dbReference type="CDD" id="cd00610">
    <property type="entry name" value="OAT_like"/>
    <property type="match status" value="1"/>
</dbReference>
<dbReference type="Pfam" id="PF00202">
    <property type="entry name" value="Aminotran_3"/>
    <property type="match status" value="1"/>
</dbReference>
<comment type="similarity">
    <text evidence="4 16">Belongs to the class-III pyridoxal-phosphate-dependent aminotransferase family.</text>
</comment>
<dbReference type="Gene3D" id="3.40.640.10">
    <property type="entry name" value="Type I PLP-dependent aspartate aminotransferase-like (Major domain)"/>
    <property type="match status" value="1"/>
</dbReference>
<evidence type="ECO:0000256" key="4">
    <source>
        <dbReference type="ARBA" id="ARBA00008954"/>
    </source>
</evidence>
<dbReference type="InterPro" id="IPR005814">
    <property type="entry name" value="Aminotrans_3"/>
</dbReference>
<evidence type="ECO:0000256" key="13">
    <source>
        <dbReference type="ARBA" id="ARBA00031787"/>
    </source>
</evidence>
<dbReference type="EC" id="2.6.1.19" evidence="6"/>
<keyword evidence="8 17" id="KW-0808">Transferase</keyword>
<dbReference type="RefSeq" id="WP_066629097.1">
    <property type="nucleotide sequence ID" value="NZ_FQXL01000045.1"/>
</dbReference>
<dbReference type="PIRSF" id="PIRSF000521">
    <property type="entry name" value="Transaminase_4ab_Lys_Orn"/>
    <property type="match status" value="1"/>
</dbReference>
<dbReference type="STRING" id="1121326.CLMAG_52200"/>
<evidence type="ECO:0000313" key="17">
    <source>
        <dbReference type="EMBL" id="KZL89318.1"/>
    </source>
</evidence>
<evidence type="ECO:0000256" key="12">
    <source>
        <dbReference type="ARBA" id="ARBA00030857"/>
    </source>
</evidence>
<accession>A0A161WRH1</accession>
<keyword evidence="7 17" id="KW-0032">Aminotransferase</keyword>
<dbReference type="FunFam" id="3.40.640.10:FF:000013">
    <property type="entry name" value="4-aminobutyrate aminotransferase"/>
    <property type="match status" value="1"/>
</dbReference>
<proteinExistence type="inferred from homology"/>